<dbReference type="EMBL" id="PQFF01000082">
    <property type="protein sequence ID" value="RHZ83984.1"/>
    <property type="molecule type" value="Genomic_DNA"/>
</dbReference>
<reference evidence="1 2" key="1">
    <citation type="submission" date="2018-08" db="EMBL/GenBank/DDBJ databases">
        <title>Genome and evolution of the arbuscular mycorrhizal fungus Diversispora epigaea (formerly Glomus versiforme) and its bacterial endosymbionts.</title>
        <authorList>
            <person name="Sun X."/>
            <person name="Fei Z."/>
            <person name="Harrison M."/>
        </authorList>
    </citation>
    <scope>NUCLEOTIDE SEQUENCE [LARGE SCALE GENOMIC DNA]</scope>
    <source>
        <strain evidence="1 2">IT104</strain>
    </source>
</reference>
<comment type="caution">
    <text evidence="1">The sequence shown here is derived from an EMBL/GenBank/DDBJ whole genome shotgun (WGS) entry which is preliminary data.</text>
</comment>
<organism evidence="1 2">
    <name type="scientific">Diversispora epigaea</name>
    <dbReference type="NCBI Taxonomy" id="1348612"/>
    <lineage>
        <taxon>Eukaryota</taxon>
        <taxon>Fungi</taxon>
        <taxon>Fungi incertae sedis</taxon>
        <taxon>Mucoromycota</taxon>
        <taxon>Glomeromycotina</taxon>
        <taxon>Glomeromycetes</taxon>
        <taxon>Diversisporales</taxon>
        <taxon>Diversisporaceae</taxon>
        <taxon>Diversispora</taxon>
    </lineage>
</organism>
<keyword evidence="2" id="KW-1185">Reference proteome</keyword>
<sequence>MSFQLSFVNLDQTYAEIETDINFDVSFMSGSTIQINANSDHSQIPQRTSQLQITVHNFLPWTPSKKLENLKNRFENVILYQFPYH</sequence>
<gene>
    <name evidence="1" type="ORF">Glove_86g139</name>
</gene>
<dbReference type="AlphaFoldDB" id="A0A397JFL8"/>
<evidence type="ECO:0000313" key="1">
    <source>
        <dbReference type="EMBL" id="RHZ83984.1"/>
    </source>
</evidence>
<dbReference type="Proteomes" id="UP000266861">
    <property type="component" value="Unassembled WGS sequence"/>
</dbReference>
<protein>
    <submittedName>
        <fullName evidence="1">Uncharacterized protein</fullName>
    </submittedName>
</protein>
<evidence type="ECO:0000313" key="2">
    <source>
        <dbReference type="Proteomes" id="UP000266861"/>
    </source>
</evidence>
<name>A0A397JFL8_9GLOM</name>
<proteinExistence type="predicted"/>
<dbReference type="STRING" id="1348612.A0A397JFL8"/>
<accession>A0A397JFL8</accession>